<accession>A0A9W6UJV9</accession>
<dbReference type="AlphaFoldDB" id="A0A9W6UJV9"/>
<evidence type="ECO:0008006" key="4">
    <source>
        <dbReference type="Google" id="ProtNLM"/>
    </source>
</evidence>
<dbReference type="EMBL" id="BSQG01000006">
    <property type="protein sequence ID" value="GLU49264.1"/>
    <property type="molecule type" value="Genomic_DNA"/>
</dbReference>
<name>A0A9W6UJV9_9ACTN</name>
<dbReference type="InterPro" id="IPR013493">
    <property type="entry name" value="CHP02677"/>
</dbReference>
<evidence type="ECO:0000313" key="3">
    <source>
        <dbReference type="Proteomes" id="UP001165092"/>
    </source>
</evidence>
<gene>
    <name evidence="2" type="ORF">Nans01_36150</name>
</gene>
<reference evidence="2" key="1">
    <citation type="submission" date="2023-02" db="EMBL/GenBank/DDBJ databases">
        <title>Nocardiopsis ansamitocini NBRC 112285.</title>
        <authorList>
            <person name="Ichikawa N."/>
            <person name="Sato H."/>
            <person name="Tonouchi N."/>
        </authorList>
    </citation>
    <scope>NUCLEOTIDE SEQUENCE</scope>
    <source>
        <strain evidence="2">NBRC 112285</strain>
    </source>
</reference>
<keyword evidence="3" id="KW-1185">Reference proteome</keyword>
<proteinExistence type="predicted"/>
<sequence>MNQDRGTGVPHGRAALLRLAAWFDGADSATAHRIATAAFAMQPARHLGATSEDPIAAAASWWAAQPADTSAVRPGIRGVLAPIEDHGAQQARLRDAAEAAAHWRRTAAGEARSVLTELTPEKGRLRLSGSALEVLMELLTAALGSADVTAGPVAAGDLELDIRLHVRHAPEAVLTIGQPGGDLTLEGLRLQATEYARLTPDPADPAPEEPGEAETPGSANRYPTPPSAARPQ</sequence>
<evidence type="ECO:0000256" key="1">
    <source>
        <dbReference type="SAM" id="MobiDB-lite"/>
    </source>
</evidence>
<dbReference type="Proteomes" id="UP001165092">
    <property type="component" value="Unassembled WGS sequence"/>
</dbReference>
<feature type="compositionally biased region" description="Pro residues" evidence="1">
    <location>
        <begin position="223"/>
        <end position="232"/>
    </location>
</feature>
<comment type="caution">
    <text evidence="2">The sequence shown here is derived from an EMBL/GenBank/DDBJ whole genome shotgun (WGS) entry which is preliminary data.</text>
</comment>
<feature type="region of interest" description="Disordered" evidence="1">
    <location>
        <begin position="195"/>
        <end position="232"/>
    </location>
</feature>
<dbReference type="Pfam" id="PF09660">
    <property type="entry name" value="DUF2397"/>
    <property type="match status" value="1"/>
</dbReference>
<evidence type="ECO:0000313" key="2">
    <source>
        <dbReference type="EMBL" id="GLU49264.1"/>
    </source>
</evidence>
<organism evidence="2 3">
    <name type="scientific">Nocardiopsis ansamitocini</name>
    <dbReference type="NCBI Taxonomy" id="1670832"/>
    <lineage>
        <taxon>Bacteria</taxon>
        <taxon>Bacillati</taxon>
        <taxon>Actinomycetota</taxon>
        <taxon>Actinomycetes</taxon>
        <taxon>Streptosporangiales</taxon>
        <taxon>Nocardiopsidaceae</taxon>
        <taxon>Nocardiopsis</taxon>
    </lineage>
</organism>
<protein>
    <recommendedName>
        <fullName evidence="4">DUF2397 family protein</fullName>
    </recommendedName>
</protein>